<proteinExistence type="predicted"/>
<comment type="caution">
    <text evidence="2">The sequence shown here is derived from an EMBL/GenBank/DDBJ whole genome shotgun (WGS) entry which is preliminary data.</text>
</comment>
<evidence type="ECO:0000256" key="1">
    <source>
        <dbReference type="SAM" id="Phobius"/>
    </source>
</evidence>
<gene>
    <name evidence="2" type="ORF">GCM10022262_28800</name>
</gene>
<feature type="transmembrane region" description="Helical" evidence="1">
    <location>
        <begin position="104"/>
        <end position="124"/>
    </location>
</feature>
<evidence type="ECO:0000313" key="3">
    <source>
        <dbReference type="Proteomes" id="UP001499841"/>
    </source>
</evidence>
<dbReference type="EMBL" id="BAABBA010000015">
    <property type="protein sequence ID" value="GAA4288520.1"/>
    <property type="molecule type" value="Genomic_DNA"/>
</dbReference>
<dbReference type="RefSeq" id="WP_345042550.1">
    <property type="nucleotide sequence ID" value="NZ_BAABBA010000015.1"/>
</dbReference>
<sequence>MSSRRTSGRQVGTEWETDLVVELRLLDVSGRDIGDALEQVRSHCAESGEDARTAFGDPAEYARSLGLPAQDVRLAGMLLATGGGLVGMFLALWGFTSWLDGETVAITVGRVVAAVALVLVAPLLLRHLRTVLERPWLAGGVAALGLAGVVAAPLVLTVTLAHLPALVVTGAGLVLVIGTALWEHLGGVPADPVVSPVAEGRRTGRFAATTWLLPVGTVALMGLAWALASLT</sequence>
<organism evidence="2 3">
    <name type="scientific">Georgenia daeguensis</name>
    <dbReference type="NCBI Taxonomy" id="908355"/>
    <lineage>
        <taxon>Bacteria</taxon>
        <taxon>Bacillati</taxon>
        <taxon>Actinomycetota</taxon>
        <taxon>Actinomycetes</taxon>
        <taxon>Micrococcales</taxon>
        <taxon>Bogoriellaceae</taxon>
        <taxon>Georgenia</taxon>
    </lineage>
</organism>
<protein>
    <submittedName>
        <fullName evidence="2">Uncharacterized protein</fullName>
    </submittedName>
</protein>
<feature type="transmembrane region" description="Helical" evidence="1">
    <location>
        <begin position="74"/>
        <end position="98"/>
    </location>
</feature>
<keyword evidence="3" id="KW-1185">Reference proteome</keyword>
<feature type="transmembrane region" description="Helical" evidence="1">
    <location>
        <begin position="136"/>
        <end position="156"/>
    </location>
</feature>
<evidence type="ECO:0000313" key="2">
    <source>
        <dbReference type="EMBL" id="GAA4288520.1"/>
    </source>
</evidence>
<feature type="transmembrane region" description="Helical" evidence="1">
    <location>
        <begin position="206"/>
        <end position="228"/>
    </location>
</feature>
<feature type="transmembrane region" description="Helical" evidence="1">
    <location>
        <begin position="162"/>
        <end position="185"/>
    </location>
</feature>
<keyword evidence="1" id="KW-0472">Membrane</keyword>
<name>A0ABP8EX61_9MICO</name>
<reference evidence="3" key="1">
    <citation type="journal article" date="2019" name="Int. J. Syst. Evol. Microbiol.">
        <title>The Global Catalogue of Microorganisms (GCM) 10K type strain sequencing project: providing services to taxonomists for standard genome sequencing and annotation.</title>
        <authorList>
            <consortium name="The Broad Institute Genomics Platform"/>
            <consortium name="The Broad Institute Genome Sequencing Center for Infectious Disease"/>
            <person name="Wu L."/>
            <person name="Ma J."/>
        </authorList>
    </citation>
    <scope>NUCLEOTIDE SEQUENCE [LARGE SCALE GENOMIC DNA]</scope>
    <source>
        <strain evidence="3">JCM 17459</strain>
    </source>
</reference>
<keyword evidence="1" id="KW-1133">Transmembrane helix</keyword>
<keyword evidence="1" id="KW-0812">Transmembrane</keyword>
<dbReference type="Proteomes" id="UP001499841">
    <property type="component" value="Unassembled WGS sequence"/>
</dbReference>
<accession>A0ABP8EX61</accession>